<reference evidence="1" key="1">
    <citation type="submission" date="2020-03" db="EMBL/GenBank/DDBJ databases">
        <title>Long-read based genome assembly of a Labrador retriever dog.</title>
        <authorList>
            <person name="Eory L."/>
            <person name="Zhang W."/>
            <person name="Schoenebeck J."/>
        </authorList>
    </citation>
    <scope>NUCLEOTIDE SEQUENCE [LARGE SCALE GENOMIC DNA]</scope>
    <source>
        <strain evidence="1">Labrador retriever</strain>
    </source>
</reference>
<keyword evidence="2" id="KW-1185">Reference proteome</keyword>
<name>A0A8I3PHF2_CANLF</name>
<dbReference type="Ensembl" id="ENSCAFT00845042751.1">
    <property type="protein sequence ID" value="ENSCAFP00845033514.1"/>
    <property type="gene ID" value="ENSCAFG00845024219.1"/>
</dbReference>
<evidence type="ECO:0000313" key="2">
    <source>
        <dbReference type="Proteomes" id="UP000805418"/>
    </source>
</evidence>
<protein>
    <submittedName>
        <fullName evidence="1">Uncharacterized protein</fullName>
    </submittedName>
</protein>
<organism evidence="1 2">
    <name type="scientific">Canis lupus familiaris</name>
    <name type="common">Dog</name>
    <name type="synonym">Canis familiaris</name>
    <dbReference type="NCBI Taxonomy" id="9615"/>
    <lineage>
        <taxon>Eukaryota</taxon>
        <taxon>Metazoa</taxon>
        <taxon>Chordata</taxon>
        <taxon>Craniata</taxon>
        <taxon>Vertebrata</taxon>
        <taxon>Euteleostomi</taxon>
        <taxon>Mammalia</taxon>
        <taxon>Eutheria</taxon>
        <taxon>Laurasiatheria</taxon>
        <taxon>Carnivora</taxon>
        <taxon>Caniformia</taxon>
        <taxon>Canidae</taxon>
        <taxon>Canis</taxon>
    </lineage>
</organism>
<evidence type="ECO:0000313" key="1">
    <source>
        <dbReference type="Ensembl" id="ENSCAFP00845033514.1"/>
    </source>
</evidence>
<dbReference type="AlphaFoldDB" id="A0A8I3PHF2"/>
<dbReference type="Proteomes" id="UP000805418">
    <property type="component" value="Chromosome 16"/>
</dbReference>
<accession>A0A8I3PHF2</accession>
<reference evidence="1" key="2">
    <citation type="submission" date="2025-08" db="UniProtKB">
        <authorList>
            <consortium name="Ensembl"/>
        </authorList>
    </citation>
    <scope>IDENTIFICATION</scope>
    <source>
        <strain evidence="1">Boxer</strain>
    </source>
</reference>
<dbReference type="GeneTree" id="ENSGT00950000185060"/>
<reference evidence="1" key="3">
    <citation type="submission" date="2025-09" db="UniProtKB">
        <authorList>
            <consortium name="Ensembl"/>
        </authorList>
    </citation>
    <scope>IDENTIFICATION</scope>
    <source>
        <strain evidence="1">Boxer</strain>
    </source>
</reference>
<dbReference type="PANTHER" id="PTHR19446">
    <property type="entry name" value="REVERSE TRANSCRIPTASES"/>
    <property type="match status" value="1"/>
</dbReference>
<proteinExistence type="predicted"/>
<dbReference type="OrthoDB" id="9908259at2759"/>
<sequence>MIKTLNKVGLEETYLNIIKATCEKSTENIVLDGKKLKYFSLRSRTRRGCPLSPLLFNKEKVLEILATAIR</sequence>